<protein>
    <submittedName>
        <fullName evidence="1">Uncharacterized protein</fullName>
    </submittedName>
</protein>
<sequence>MIFSASSNVDISYLRQLQATERLSGGRVVVQWWSGGGRRQWCSLIARAATTAIKKCRGDDRSVRRRWSTPESSVHR</sequence>
<evidence type="ECO:0000313" key="1">
    <source>
        <dbReference type="EMBL" id="KAI3780580.1"/>
    </source>
</evidence>
<keyword evidence="2" id="KW-1185">Reference proteome</keyword>
<accession>A0ACB9GBX1</accession>
<dbReference type="Proteomes" id="UP001055811">
    <property type="component" value="Linkage Group LG02"/>
</dbReference>
<dbReference type="EMBL" id="CM042010">
    <property type="protein sequence ID" value="KAI3780580.1"/>
    <property type="molecule type" value="Genomic_DNA"/>
</dbReference>
<name>A0ACB9GBX1_CICIN</name>
<comment type="caution">
    <text evidence="1">The sequence shown here is derived from an EMBL/GenBank/DDBJ whole genome shotgun (WGS) entry which is preliminary data.</text>
</comment>
<organism evidence="1 2">
    <name type="scientific">Cichorium intybus</name>
    <name type="common">Chicory</name>
    <dbReference type="NCBI Taxonomy" id="13427"/>
    <lineage>
        <taxon>Eukaryota</taxon>
        <taxon>Viridiplantae</taxon>
        <taxon>Streptophyta</taxon>
        <taxon>Embryophyta</taxon>
        <taxon>Tracheophyta</taxon>
        <taxon>Spermatophyta</taxon>
        <taxon>Magnoliopsida</taxon>
        <taxon>eudicotyledons</taxon>
        <taxon>Gunneridae</taxon>
        <taxon>Pentapetalae</taxon>
        <taxon>asterids</taxon>
        <taxon>campanulids</taxon>
        <taxon>Asterales</taxon>
        <taxon>Asteraceae</taxon>
        <taxon>Cichorioideae</taxon>
        <taxon>Cichorieae</taxon>
        <taxon>Cichoriinae</taxon>
        <taxon>Cichorium</taxon>
    </lineage>
</organism>
<reference evidence="2" key="1">
    <citation type="journal article" date="2022" name="Mol. Ecol. Resour.">
        <title>The genomes of chicory, endive, great burdock and yacon provide insights into Asteraceae palaeo-polyploidization history and plant inulin production.</title>
        <authorList>
            <person name="Fan W."/>
            <person name="Wang S."/>
            <person name="Wang H."/>
            <person name="Wang A."/>
            <person name="Jiang F."/>
            <person name="Liu H."/>
            <person name="Zhao H."/>
            <person name="Xu D."/>
            <person name="Zhang Y."/>
        </authorList>
    </citation>
    <scope>NUCLEOTIDE SEQUENCE [LARGE SCALE GENOMIC DNA]</scope>
    <source>
        <strain evidence="2">cv. Punajuju</strain>
    </source>
</reference>
<evidence type="ECO:0000313" key="2">
    <source>
        <dbReference type="Proteomes" id="UP001055811"/>
    </source>
</evidence>
<proteinExistence type="predicted"/>
<reference evidence="1 2" key="2">
    <citation type="journal article" date="2022" name="Mol. Ecol. Resour.">
        <title>The genomes of chicory, endive, great burdock and yacon provide insights into Asteraceae paleo-polyploidization history and plant inulin production.</title>
        <authorList>
            <person name="Fan W."/>
            <person name="Wang S."/>
            <person name="Wang H."/>
            <person name="Wang A."/>
            <person name="Jiang F."/>
            <person name="Liu H."/>
            <person name="Zhao H."/>
            <person name="Xu D."/>
            <person name="Zhang Y."/>
        </authorList>
    </citation>
    <scope>NUCLEOTIDE SEQUENCE [LARGE SCALE GENOMIC DNA]</scope>
    <source>
        <strain evidence="2">cv. Punajuju</strain>
        <tissue evidence="1">Leaves</tissue>
    </source>
</reference>
<gene>
    <name evidence="1" type="ORF">L2E82_10564</name>
</gene>